<evidence type="ECO:0000313" key="1">
    <source>
        <dbReference type="EMBL" id="QOR60463.1"/>
    </source>
</evidence>
<accession>A0A7S6NYI9</accession>
<name>A0A7S6NYI9_9PHYC</name>
<dbReference type="EMBL" id="MK522038">
    <property type="protein sequence ID" value="QOR60463.1"/>
    <property type="molecule type" value="Genomic_DNA"/>
</dbReference>
<reference evidence="1" key="1">
    <citation type="submission" date="2019-02" db="EMBL/GenBank/DDBJ databases">
        <authorList>
            <person name="Bachy C."/>
            <person name="Yung C.-M."/>
            <person name="Roux S."/>
            <person name="Sullivan M.B."/>
            <person name="Worden A.Z."/>
        </authorList>
    </citation>
    <scope>NUCLEOTIDE SEQUENCE</scope>
    <source>
        <strain evidence="1">BII-V2</strain>
    </source>
</reference>
<organism evidence="1">
    <name type="scientific">Bathycoccus sp. RCC716 virus 2</name>
    <dbReference type="NCBI Taxonomy" id="2530039"/>
    <lineage>
        <taxon>Viruses</taxon>
        <taxon>Varidnaviria</taxon>
        <taxon>Bamfordvirae</taxon>
        <taxon>Nucleocytoviricota</taxon>
        <taxon>Megaviricetes</taxon>
        <taxon>Algavirales</taxon>
        <taxon>Phycodnaviridae</taxon>
        <taxon>Prasinovirus</taxon>
    </lineage>
</organism>
<protein>
    <submittedName>
        <fullName evidence="1">Uncharacterized protein</fullName>
    </submittedName>
</protein>
<sequence>MNQQEKDATTNLVEQLQETALNVIQPVMEKSMVFAAEYAKACGRDTVLGKDLEYAMKYCAMNEVGKKIGTHFPEIYDEEYESDEEDEIEMVDEDDEDIKFERYSGREYKYVKMNNAYDNWENWVPKNPTEQMLKNAIDSNE</sequence>
<proteinExistence type="predicted"/>